<dbReference type="SUPFAM" id="SSF53187">
    <property type="entry name" value="Zn-dependent exopeptidases"/>
    <property type="match status" value="1"/>
</dbReference>
<feature type="domain" description="MurNAc-LAA" evidence="1">
    <location>
        <begin position="106"/>
        <end position="220"/>
    </location>
</feature>
<dbReference type="CDD" id="cd02696">
    <property type="entry name" value="MurNAc-LAA"/>
    <property type="match status" value="1"/>
</dbReference>
<accession>A0A1Y1QXB4</accession>
<protein>
    <recommendedName>
        <fullName evidence="1">MurNAc-LAA domain-containing protein</fullName>
    </recommendedName>
</protein>
<dbReference type="Gene3D" id="3.40.630.40">
    <property type="entry name" value="Zn-dependent exopeptidases"/>
    <property type="match status" value="1"/>
</dbReference>
<dbReference type="Proteomes" id="UP000192491">
    <property type="component" value="Unassembled WGS sequence"/>
</dbReference>
<name>A0A1Y1QXB4_9GAMM</name>
<evidence type="ECO:0000259" key="1">
    <source>
        <dbReference type="SMART" id="SM00646"/>
    </source>
</evidence>
<proteinExistence type="predicted"/>
<dbReference type="AlphaFoldDB" id="A0A1Y1QXB4"/>
<evidence type="ECO:0000313" key="2">
    <source>
        <dbReference type="EMBL" id="OQX15966.1"/>
    </source>
</evidence>
<reference evidence="2 3" key="1">
    <citation type="submission" date="2017-01" db="EMBL/GenBank/DDBJ databases">
        <title>Novel large sulfur bacteria in the metagenomes of groundwater-fed chemosynthetic microbial mats in the Lake Huron basin.</title>
        <authorList>
            <person name="Sharrar A.M."/>
            <person name="Flood B.E."/>
            <person name="Bailey J.V."/>
            <person name="Jones D.S."/>
            <person name="Biddanda B."/>
            <person name="Ruberg S.A."/>
            <person name="Marcus D.N."/>
            <person name="Dick G.J."/>
        </authorList>
    </citation>
    <scope>NUCLEOTIDE SEQUENCE [LARGE SCALE GENOMIC DNA]</scope>
    <source>
        <strain evidence="2">A8</strain>
    </source>
</reference>
<dbReference type="EMBL" id="MTEJ01000009">
    <property type="protein sequence ID" value="OQX15966.1"/>
    <property type="molecule type" value="Genomic_DNA"/>
</dbReference>
<evidence type="ECO:0000313" key="3">
    <source>
        <dbReference type="Proteomes" id="UP000192491"/>
    </source>
</evidence>
<dbReference type="InterPro" id="IPR002508">
    <property type="entry name" value="MurNAc-LAA_cat"/>
</dbReference>
<comment type="caution">
    <text evidence="2">The sequence shown here is derived from an EMBL/GenBank/DDBJ whole genome shotgun (WGS) entry which is preliminary data.</text>
</comment>
<gene>
    <name evidence="2" type="ORF">BWK73_05405</name>
</gene>
<organism evidence="2 3">
    <name type="scientific">Thiothrix lacustris</name>
    <dbReference type="NCBI Taxonomy" id="525917"/>
    <lineage>
        <taxon>Bacteria</taxon>
        <taxon>Pseudomonadati</taxon>
        <taxon>Pseudomonadota</taxon>
        <taxon>Gammaproteobacteria</taxon>
        <taxon>Thiotrichales</taxon>
        <taxon>Thiotrichaceae</taxon>
        <taxon>Thiothrix</taxon>
    </lineage>
</organism>
<dbReference type="Pfam" id="PF01520">
    <property type="entry name" value="Amidase_3"/>
    <property type="match status" value="1"/>
</dbReference>
<dbReference type="GO" id="GO:0009253">
    <property type="term" value="P:peptidoglycan catabolic process"/>
    <property type="evidence" value="ECO:0007669"/>
    <property type="project" value="InterPro"/>
</dbReference>
<dbReference type="GO" id="GO:0008745">
    <property type="term" value="F:N-acetylmuramoyl-L-alanine amidase activity"/>
    <property type="evidence" value="ECO:0007669"/>
    <property type="project" value="InterPro"/>
</dbReference>
<sequence>MSDDVLNKEMLDYQLMKAEEYENTLDILHPEDVIKQEKAFLFRSSKLALVVGHSARSPGAKGCPPISRHEYHWNQFLAKIIKDIATAKGINCEIFYRDGIGILGAYQEVNDWKADACVELHFNAYNGQVVGSEVLYGSSNIFSKKLAEDFQEMLVRVYSREGVANRGIKHCKAGVDRGGENVNQLVNIPSCLIEPYFGDAQSDAKKAKKYINVLADSIIAVYLNFIKKA</sequence>
<dbReference type="SMART" id="SM00646">
    <property type="entry name" value="Ami_3"/>
    <property type="match status" value="1"/>
</dbReference>